<protein>
    <recommendedName>
        <fullName evidence="4">MULE transposase domain-containing protein</fullName>
    </recommendedName>
</protein>
<name>A0AAD9LAT6_9STRA</name>
<reference evidence="2" key="1">
    <citation type="submission" date="2023-08" db="EMBL/GenBank/DDBJ databases">
        <title>Reference Genome Resource for the Citrus Pathogen Phytophthora citrophthora.</title>
        <authorList>
            <person name="Moller H."/>
            <person name="Coetzee B."/>
            <person name="Rose L.J."/>
            <person name="Van Niekerk J.M."/>
        </authorList>
    </citation>
    <scope>NUCLEOTIDE SEQUENCE</scope>
    <source>
        <strain evidence="2">STE-U-9442</strain>
    </source>
</reference>
<proteinExistence type="predicted"/>
<evidence type="ECO:0000313" key="3">
    <source>
        <dbReference type="Proteomes" id="UP001259832"/>
    </source>
</evidence>
<feature type="region of interest" description="Disordered" evidence="1">
    <location>
        <begin position="20"/>
        <end position="44"/>
    </location>
</feature>
<evidence type="ECO:0008006" key="4">
    <source>
        <dbReference type="Google" id="ProtNLM"/>
    </source>
</evidence>
<organism evidence="2 3">
    <name type="scientific">Phytophthora citrophthora</name>
    <dbReference type="NCBI Taxonomy" id="4793"/>
    <lineage>
        <taxon>Eukaryota</taxon>
        <taxon>Sar</taxon>
        <taxon>Stramenopiles</taxon>
        <taxon>Oomycota</taxon>
        <taxon>Peronosporomycetes</taxon>
        <taxon>Peronosporales</taxon>
        <taxon>Peronosporaceae</taxon>
        <taxon>Phytophthora</taxon>
    </lineage>
</organism>
<sequence length="716" mass="81379">MSWIADLSGNESDVTVQLEYSDSTSDRDISAPPHNLKEDSDSDDCSLDFGSDSGDTSDHAFVATKKSIYTSIDYYTTQTEAEQSLHGLNGFTLYLSPFVLGKVYQCRSHVGCNHRIKLAIHRANENSFRYQLLQRGQHCGCITRRPARGISPVLKPEIDALLRLGMSAGRVRNMLLFKYTHDPNMLLHVPVVRKMENRKAYLKKQANGATRQWTARRLCQDRESYQSVLEANLAEMNAPIVLDDFEHTFSDGDRQVSSIGMIITTRDLLSNVRRAVCDQGTDLVLSTDGKYRIHFGGWTLVDCGDKSVEMTNSGFVQRFRPWLYMFVRTKSTFAYEKVFRALIKYTKEFFDVEVPVRSASIDHSDAIASALEIVWPEVEILTCWEHLLRHSRNQSKLATSNNFIKDHLQPHLRMLHAEAVPSSIKACIEGVERFERADWLQSVYLYPRWERWSVGSSSIPGFLPTQQPIESHYRVIKVIVTDYKKALMISVLNSVLPRALLYDATNLSSRSRCHYAEGPLLLAAVMMSKDFLIDPQNHRVVNAMATQRPVRIFFNSTTSMVHVKNLAGATVSAARTERFQRSLRGWMGDEAPIDEIQAIFLSLHQVTVNDGLLAEMEPLPIRSKWLLAEIRSIRSTLSCTYKRYMHSGWVCAHIIASLYLLKKLDIERALESIPIHGQPGRPRSLPSSLQRDGSTDVYDVDRLINLFTKEPGRPLK</sequence>
<dbReference type="Proteomes" id="UP001259832">
    <property type="component" value="Unassembled WGS sequence"/>
</dbReference>
<gene>
    <name evidence="2" type="ORF">P3T76_014910</name>
</gene>
<evidence type="ECO:0000313" key="2">
    <source>
        <dbReference type="EMBL" id="KAK1929693.1"/>
    </source>
</evidence>
<dbReference type="EMBL" id="JASMQC010000046">
    <property type="protein sequence ID" value="KAK1929693.1"/>
    <property type="molecule type" value="Genomic_DNA"/>
</dbReference>
<keyword evidence="3" id="KW-1185">Reference proteome</keyword>
<accession>A0AAD9LAT6</accession>
<feature type="compositionally biased region" description="Basic and acidic residues" evidence="1">
    <location>
        <begin position="24"/>
        <end position="39"/>
    </location>
</feature>
<evidence type="ECO:0000256" key="1">
    <source>
        <dbReference type="SAM" id="MobiDB-lite"/>
    </source>
</evidence>
<comment type="caution">
    <text evidence="2">The sequence shown here is derived from an EMBL/GenBank/DDBJ whole genome shotgun (WGS) entry which is preliminary data.</text>
</comment>
<dbReference type="AlphaFoldDB" id="A0AAD9LAT6"/>